<evidence type="ECO:0000313" key="2">
    <source>
        <dbReference type="EMBL" id="MBB5747095.1"/>
    </source>
</evidence>
<protein>
    <submittedName>
        <fullName evidence="2">Membrane fusion protein</fullName>
    </submittedName>
</protein>
<dbReference type="Pfam" id="PF26002">
    <property type="entry name" value="Beta-barrel_AprE"/>
    <property type="match status" value="1"/>
</dbReference>
<feature type="domain" description="AprE-like beta-barrel" evidence="1">
    <location>
        <begin position="273"/>
        <end position="352"/>
    </location>
</feature>
<keyword evidence="3" id="KW-1185">Reference proteome</keyword>
<dbReference type="EMBL" id="JACHOR010000004">
    <property type="protein sequence ID" value="MBB5747095.1"/>
    <property type="molecule type" value="Genomic_DNA"/>
</dbReference>
<reference evidence="2 3" key="1">
    <citation type="submission" date="2020-08" db="EMBL/GenBank/DDBJ databases">
        <title>Genomic Encyclopedia of Type Strains, Phase IV (KMG-IV): sequencing the most valuable type-strain genomes for metagenomic binning, comparative biology and taxonomic classification.</title>
        <authorList>
            <person name="Goeker M."/>
        </authorList>
    </citation>
    <scope>NUCLEOTIDE SEQUENCE [LARGE SCALE GENOMIC DNA]</scope>
    <source>
        <strain evidence="2 3">DSM 4737</strain>
    </source>
</reference>
<accession>A0A7W9CK01</accession>
<dbReference type="InterPro" id="IPR058982">
    <property type="entry name" value="Beta-barrel_AprE"/>
</dbReference>
<organism evidence="2 3">
    <name type="scientific">Brevundimonas variabilis</name>
    <dbReference type="NCBI Taxonomy" id="74312"/>
    <lineage>
        <taxon>Bacteria</taxon>
        <taxon>Pseudomonadati</taxon>
        <taxon>Pseudomonadota</taxon>
        <taxon>Alphaproteobacteria</taxon>
        <taxon>Caulobacterales</taxon>
        <taxon>Caulobacteraceae</taxon>
        <taxon>Brevundimonas</taxon>
    </lineage>
</organism>
<name>A0A7W9CK01_9CAUL</name>
<gene>
    <name evidence="2" type="ORF">GGR13_002702</name>
</gene>
<proteinExistence type="predicted"/>
<dbReference type="InterPro" id="IPR050739">
    <property type="entry name" value="MFP"/>
</dbReference>
<dbReference type="AlphaFoldDB" id="A0A7W9CK01"/>
<dbReference type="Proteomes" id="UP000545037">
    <property type="component" value="Unassembled WGS sequence"/>
</dbReference>
<sequence>MLVVVFVGGLLAAAFIRFTETFALEGWLVPAGGEVRNETASAGTVARILSGEGTRVSAGQAVIAVATDRSVDETGDLGPVLMKGLDDQRSRLLAQLNDVNTQEAADADEARAAAARIDRNTTSQRRQVEYLRQRLSYTEEQRDQFSTLVDRGFGSRAELSRREEAVIAALQALESGEQAIADLESLRSEQRARQRSATARRQSQRSAIEQSIANVEVDMDRRRSDTESIVRATIAGRVATLNVAPGDRVVPGSSLFTIQGDGQGFTAILLARQTEIARLSEGHLVRLQVAAYPSREFGVLEGRVVGLSATPLRPGDILTPTALTEPAYRVTVMITSPAHDRPMSLRSGMTVRGLLLVRERTLLGLALGSFRPQQRAE</sequence>
<evidence type="ECO:0000259" key="1">
    <source>
        <dbReference type="Pfam" id="PF26002"/>
    </source>
</evidence>
<dbReference type="Gene3D" id="2.40.50.100">
    <property type="match status" value="1"/>
</dbReference>
<dbReference type="PANTHER" id="PTHR30386">
    <property type="entry name" value="MEMBRANE FUSION SUBUNIT OF EMRAB-TOLC MULTIDRUG EFFLUX PUMP"/>
    <property type="match status" value="1"/>
</dbReference>
<dbReference type="PRINTS" id="PR01490">
    <property type="entry name" value="RTXTOXIND"/>
</dbReference>
<dbReference type="RefSeq" id="WP_183214039.1">
    <property type="nucleotide sequence ID" value="NZ_JACHOR010000004.1"/>
</dbReference>
<comment type="caution">
    <text evidence="2">The sequence shown here is derived from an EMBL/GenBank/DDBJ whole genome shotgun (WGS) entry which is preliminary data.</text>
</comment>
<dbReference type="PANTHER" id="PTHR30386:SF28">
    <property type="entry name" value="EXPORTED PROTEIN"/>
    <property type="match status" value="1"/>
</dbReference>
<evidence type="ECO:0000313" key="3">
    <source>
        <dbReference type="Proteomes" id="UP000545037"/>
    </source>
</evidence>